<evidence type="ECO:0000313" key="1">
    <source>
        <dbReference type="EMBL" id="MDA0176926.1"/>
    </source>
</evidence>
<sequence>MFGLFKSKSEIEKLQLKYEKLMKEWHRLSTINRSKSDQIYAEAQEVMNKIEALKQ</sequence>
<dbReference type="NCBIfam" id="NF033487">
    <property type="entry name" value="Lacal_2735_fam"/>
    <property type="match status" value="1"/>
</dbReference>
<reference evidence="1" key="1">
    <citation type="submission" date="2022-11" db="EMBL/GenBank/DDBJ databases">
        <title>Refractory cell wall polysaccharides provide important carbon source for microbial heterotrophs in the hadal ocean.</title>
        <authorList>
            <person name="Zhu X."/>
        </authorList>
    </citation>
    <scope>NUCLEOTIDE SEQUENCE</scope>
    <source>
        <strain evidence="1">MTRN7</strain>
    </source>
</reference>
<dbReference type="InterPro" id="IPR045493">
    <property type="entry name" value="DUF6435"/>
</dbReference>
<name>A0ABT4RYN8_9FLAO</name>
<protein>
    <submittedName>
        <fullName evidence="1">Lacal_2735 family protein</fullName>
    </submittedName>
</protein>
<keyword evidence="2" id="KW-1185">Reference proteome</keyword>
<comment type="caution">
    <text evidence="1">The sequence shown here is derived from an EMBL/GenBank/DDBJ whole genome shotgun (WGS) entry which is preliminary data.</text>
</comment>
<proteinExistence type="predicted"/>
<dbReference type="EMBL" id="JAPFGC010000002">
    <property type="protein sequence ID" value="MDA0176926.1"/>
    <property type="molecule type" value="Genomic_DNA"/>
</dbReference>
<evidence type="ECO:0000313" key="2">
    <source>
        <dbReference type="Proteomes" id="UP001149142"/>
    </source>
</evidence>
<accession>A0ABT4RYN8</accession>
<dbReference type="RefSeq" id="WP_106689001.1">
    <property type="nucleotide sequence ID" value="NZ_CAXQEU010000085.1"/>
</dbReference>
<gene>
    <name evidence="1" type="ORF">OOZ35_05390</name>
</gene>
<organism evidence="1 2">
    <name type="scientific">Mesoflavibacter profundi</name>
    <dbReference type="NCBI Taxonomy" id="2708110"/>
    <lineage>
        <taxon>Bacteria</taxon>
        <taxon>Pseudomonadati</taxon>
        <taxon>Bacteroidota</taxon>
        <taxon>Flavobacteriia</taxon>
        <taxon>Flavobacteriales</taxon>
        <taxon>Flavobacteriaceae</taxon>
        <taxon>Mesoflavibacter</taxon>
    </lineage>
</organism>
<dbReference type="Proteomes" id="UP001149142">
    <property type="component" value="Unassembled WGS sequence"/>
</dbReference>